<protein>
    <submittedName>
        <fullName evidence="3">Uncharacterized protein</fullName>
    </submittedName>
</protein>
<evidence type="ECO:0000313" key="4">
    <source>
        <dbReference type="Proteomes" id="UP000662637"/>
    </source>
</evidence>
<feature type="compositionally biased region" description="Basic and acidic residues" evidence="2">
    <location>
        <begin position="199"/>
        <end position="210"/>
    </location>
</feature>
<evidence type="ECO:0000256" key="2">
    <source>
        <dbReference type="SAM" id="MobiDB-lite"/>
    </source>
</evidence>
<feature type="region of interest" description="Disordered" evidence="2">
    <location>
        <begin position="316"/>
        <end position="356"/>
    </location>
</feature>
<feature type="region of interest" description="Disordered" evidence="2">
    <location>
        <begin position="199"/>
        <end position="251"/>
    </location>
</feature>
<reference evidence="3" key="1">
    <citation type="submission" date="2020-08" db="EMBL/GenBank/DDBJ databases">
        <authorList>
            <person name="Shumante A."/>
            <person name="Zimin A.V."/>
            <person name="Puiu D."/>
            <person name="Salzberg S.L."/>
        </authorList>
    </citation>
    <scope>NUCLEOTIDE SEQUENCE</scope>
    <source>
        <strain evidence="3">WC2-LM</strain>
        <tissue evidence="3">Liver</tissue>
    </source>
</reference>
<evidence type="ECO:0000313" key="3">
    <source>
        <dbReference type="EMBL" id="KAF7486318.1"/>
    </source>
</evidence>
<evidence type="ECO:0000256" key="1">
    <source>
        <dbReference type="ARBA" id="ARBA00037957"/>
    </source>
</evidence>
<comment type="caution">
    <text evidence="3">The sequence shown here is derived from an EMBL/GenBank/DDBJ whole genome shotgun (WGS) entry which is preliminary data.</text>
</comment>
<sequence length="356" mass="40836">MGDSIQRAVYKDLVLLLQKDCQLKTRGEISFERDVLLEGGRWGRMHNSPHYGEVRQFCSSHHLVRFYFLKRAYSPYFGDILGELRWGPHAPDVVILNCCLWDLSRYGHDFQRSYREDVESLFRRLDQVLPQSCLLVWNTALPMSEVVSGVFLASESETCCTSLRKAVMEANFYSCTKAVRRGFDMLDLHFHFRHAGQHRQSDGVHSDEARTGTSPSSCWPTRAGPAGRRQPQDNPGDPREPAFSWLPPTPPWRPSVPFPQAQTLFPHYHHSTLFSSDPPLQLQQLFDSSTRQVSYTREAHTVVAREPRLGPICRVSTQRSGHASPPYPPRHPSGPRSRHGRHTERRVHAHPETRPE</sequence>
<gene>
    <name evidence="3" type="ORF">GHT09_001649</name>
</gene>
<dbReference type="PANTHER" id="PTHR14469:SF4">
    <property type="entry name" value="SIMILAR TO CHROMOSOME 20 OPEN READING FRAME 81"/>
    <property type="match status" value="1"/>
</dbReference>
<accession>A0A834QY00</accession>
<dbReference type="Proteomes" id="UP000662637">
    <property type="component" value="Unassembled WGS sequence"/>
</dbReference>
<feature type="compositionally biased region" description="Basic residues" evidence="2">
    <location>
        <begin position="336"/>
        <end position="348"/>
    </location>
</feature>
<comment type="similarity">
    <text evidence="1">Belongs to the PC-esterase family.</text>
</comment>
<proteinExistence type="inferred from homology"/>
<dbReference type="PANTHER" id="PTHR14469">
    <property type="entry name" value="SARCOMA ANTIGEN NY-SAR-23"/>
    <property type="match status" value="1"/>
</dbReference>
<name>A0A834QY00_MARMO</name>
<organism evidence="3 4">
    <name type="scientific">Marmota monax</name>
    <name type="common">Woodchuck</name>
    <dbReference type="NCBI Taxonomy" id="9995"/>
    <lineage>
        <taxon>Eukaryota</taxon>
        <taxon>Metazoa</taxon>
        <taxon>Chordata</taxon>
        <taxon>Craniata</taxon>
        <taxon>Vertebrata</taxon>
        <taxon>Euteleostomi</taxon>
        <taxon>Mammalia</taxon>
        <taxon>Eutheria</taxon>
        <taxon>Euarchontoglires</taxon>
        <taxon>Glires</taxon>
        <taxon>Rodentia</taxon>
        <taxon>Sciuromorpha</taxon>
        <taxon>Sciuridae</taxon>
        <taxon>Xerinae</taxon>
        <taxon>Marmotini</taxon>
        <taxon>Marmota</taxon>
    </lineage>
</organism>
<dbReference type="EMBL" id="WJEC01000044">
    <property type="protein sequence ID" value="KAF7486318.1"/>
    <property type="molecule type" value="Genomic_DNA"/>
</dbReference>
<dbReference type="AlphaFoldDB" id="A0A834QY00"/>